<organism evidence="4 5">
    <name type="scientific">Durusdinium trenchii</name>
    <dbReference type="NCBI Taxonomy" id="1381693"/>
    <lineage>
        <taxon>Eukaryota</taxon>
        <taxon>Sar</taxon>
        <taxon>Alveolata</taxon>
        <taxon>Dinophyceae</taxon>
        <taxon>Suessiales</taxon>
        <taxon>Symbiodiniaceae</taxon>
        <taxon>Durusdinium</taxon>
    </lineage>
</organism>
<evidence type="ECO:0000256" key="3">
    <source>
        <dbReference type="SAM" id="MobiDB-lite"/>
    </source>
</evidence>
<comment type="caution">
    <text evidence="4">The sequence shown here is derived from an EMBL/GenBank/DDBJ whole genome shotgun (WGS) entry which is preliminary data.</text>
</comment>
<dbReference type="PANTHER" id="PTHR31562">
    <property type="entry name" value="PROTEIN CBG18972"/>
    <property type="match status" value="1"/>
</dbReference>
<reference evidence="4 5" key="1">
    <citation type="submission" date="2024-02" db="EMBL/GenBank/DDBJ databases">
        <authorList>
            <person name="Chen Y."/>
            <person name="Shah S."/>
            <person name="Dougan E. K."/>
            <person name="Thang M."/>
            <person name="Chan C."/>
        </authorList>
    </citation>
    <scope>NUCLEOTIDE SEQUENCE [LARGE SCALE GENOMIC DNA]</scope>
</reference>
<evidence type="ECO:0000256" key="1">
    <source>
        <dbReference type="PROSITE-ProRule" id="PRU00708"/>
    </source>
</evidence>
<dbReference type="InterPro" id="IPR002885">
    <property type="entry name" value="PPR_rpt"/>
</dbReference>
<dbReference type="Gene3D" id="1.25.40.10">
    <property type="entry name" value="Tetratricopeptide repeat domain"/>
    <property type="match status" value="2"/>
</dbReference>
<accession>A0ABP0LQ52</accession>
<gene>
    <name evidence="4" type="ORF">SCF082_LOCUS23799</name>
</gene>
<evidence type="ECO:0000313" key="5">
    <source>
        <dbReference type="Proteomes" id="UP001642464"/>
    </source>
</evidence>
<protein>
    <submittedName>
        <fullName evidence="4">Chloroplastic</fullName>
    </submittedName>
</protein>
<evidence type="ECO:0000256" key="2">
    <source>
        <dbReference type="SAM" id="Coils"/>
    </source>
</evidence>
<dbReference type="Pfam" id="PF03314">
    <property type="entry name" value="DUF273"/>
    <property type="match status" value="1"/>
</dbReference>
<feature type="region of interest" description="Disordered" evidence="3">
    <location>
        <begin position="1177"/>
        <end position="1251"/>
    </location>
</feature>
<sequence>MACRGLVQHGICMLLVISALVAGLFWRSFSQLLGDSQQVALIQELRSNLGRERRALQEAQAEAAALRRASAQAKPAKPCPACTSKVQLSHAPPGAGHYSQIGLATVADKKHQSKFGISIASQRCYAKRHGYHFEVIDPVEYRSCAKFRDFFFRKHCSVARFLEKQQDDYILFVFDGDNPVVWMERSLEHWLVEVSATDVVLYERWMNNEIMAGNYAVRNSQFGIDFLDGWAAFEEELPKSGYHSSDNGAIHLHLLRALGLRNEKPCTQHWSHLGSDKNFMDEYYAFVSCTRLVMGAPRRWKIAGTPRITILPRGHAWAIDGGDADSKVSSVGAISHHGQKTEVNYRQYFQDDFMKSGGTNCEAMIRDGFFVDADAYGQSLWEKLKARTEGALLDWTRQHAPPWDFLYLTCMKSLSCRPLDDEEELPVLFPRPLQSRLPYVRVPKGVSFEPCAGEWETCHCVGFVYFGTDTRRSPVVRAPRRSCPAGTALGTPRKVNTQLDQAPIFALRFASLRSPDLRSAAGRLEADNFEGDPAVGDIKKCENCPAMAQQLCQSLMDHSGDPFREVQAAALCQRLGLLKQTVDFGGSSQVVHFDPGLLDKAQRVLHMETYAEVREMARVLLKNFNSLCQVLMHLNDDQVKLELKENAEFTAALLRLEQVWADCQFILHQGCLDFIEILEQEVLPQLSPQLKWQIHLALEMENPGKPADPTELQEARVTLYQTVPMMVYVDELWKDANPTAGAQSREAQRWTVLTHQMDGAFPGPESQPPAHGAMAPEGVPPGTRSPRQVRKRILQSIYDDSKPLHLQQASLQQPDLGAHDSLLYTLQRDGRWEAAQQHVQSMRHEGVEAKSSTWTSLMGSMDRGQQWLQVLKLLDLGIQLDLVLASSAISAVHTGHGWHLAWQSFHQLRPRSLQPDVAAHSAVISAAEKGQQWALALAAAGAGVELDLISLNTAVSACEKGLQWAKVNGLLSAQMPHRGITSDAISFNSAILALTAARRWRSALDLAHAAGERGITPQVGSYGALLMECEEASPSLLSCQEELLRSSLEAAGLVEKGATAAGLGRARRSVRFVELCCPQDDRHHTLRRDFGKFDEKRFSEFRNFLVAENERNRSGGSRQTDFFRLVYRQLKAVSAFPIQENLSAAILAASEAQAALKQPNLSDRDMADGLREQELLEAPDGGGASPVPSEEAGDGKGQVEREALQQGPEVLHRTSAGETQLADVRKHVGRRWGAQRPMTATSHQDSLMVEA</sequence>
<keyword evidence="2" id="KW-0175">Coiled coil</keyword>
<feature type="coiled-coil region" evidence="2">
    <location>
        <begin position="42"/>
        <end position="69"/>
    </location>
</feature>
<dbReference type="PROSITE" id="PS51375">
    <property type="entry name" value="PPR"/>
    <property type="match status" value="1"/>
</dbReference>
<dbReference type="InterPro" id="IPR004988">
    <property type="entry name" value="DUF273"/>
</dbReference>
<dbReference type="Gene3D" id="3.90.550.10">
    <property type="entry name" value="Spore Coat Polysaccharide Biosynthesis Protein SpsA, Chain A"/>
    <property type="match status" value="1"/>
</dbReference>
<feature type="repeat" description="PPR" evidence="1">
    <location>
        <begin position="983"/>
        <end position="1017"/>
    </location>
</feature>
<dbReference type="InterPro" id="IPR029044">
    <property type="entry name" value="Nucleotide-diphossugar_trans"/>
</dbReference>
<feature type="region of interest" description="Disordered" evidence="3">
    <location>
        <begin position="757"/>
        <end position="788"/>
    </location>
</feature>
<keyword evidence="5" id="KW-1185">Reference proteome</keyword>
<feature type="compositionally biased region" description="Basic and acidic residues" evidence="3">
    <location>
        <begin position="1193"/>
        <end position="1203"/>
    </location>
</feature>
<evidence type="ECO:0000313" key="4">
    <source>
        <dbReference type="EMBL" id="CAK9041108.1"/>
    </source>
</evidence>
<dbReference type="EMBL" id="CAXAMM010017424">
    <property type="protein sequence ID" value="CAK9041108.1"/>
    <property type="molecule type" value="Genomic_DNA"/>
</dbReference>
<proteinExistence type="predicted"/>
<name>A0ABP0LQ52_9DINO</name>
<dbReference type="PANTHER" id="PTHR31562:SF4">
    <property type="entry name" value="DUF268 DOMAIN-CONTAINING PROTEIN-RELATED"/>
    <property type="match status" value="1"/>
</dbReference>
<dbReference type="Proteomes" id="UP001642464">
    <property type="component" value="Unassembled WGS sequence"/>
</dbReference>
<dbReference type="InterPro" id="IPR011990">
    <property type="entry name" value="TPR-like_helical_dom_sf"/>
</dbReference>